<dbReference type="GeneID" id="14871716"/>
<evidence type="ECO:0000256" key="6">
    <source>
        <dbReference type="ARBA" id="ARBA00023136"/>
    </source>
</evidence>
<feature type="compositionally biased region" description="Low complexity" evidence="9">
    <location>
        <begin position="322"/>
        <end position="344"/>
    </location>
</feature>
<evidence type="ECO:0000256" key="3">
    <source>
        <dbReference type="ARBA" id="ARBA00022692"/>
    </source>
</evidence>
<evidence type="ECO:0000256" key="8">
    <source>
        <dbReference type="ARBA" id="ARBA00023224"/>
    </source>
</evidence>
<feature type="domain" description="G-protein coupled receptors family 2 profile 2" evidence="11">
    <location>
        <begin position="7"/>
        <end position="260"/>
    </location>
</feature>
<dbReference type="GO" id="GO:0005886">
    <property type="term" value="C:plasma membrane"/>
    <property type="evidence" value="ECO:0007669"/>
    <property type="project" value="TreeGrafter"/>
</dbReference>
<dbReference type="GO" id="GO:0030552">
    <property type="term" value="F:cAMP binding"/>
    <property type="evidence" value="ECO:0007669"/>
    <property type="project" value="InterPro"/>
</dbReference>
<comment type="subcellular location">
    <subcellularLocation>
        <location evidence="1">Membrane</location>
        <topology evidence="1">Multi-pass membrane protein</topology>
    </subcellularLocation>
</comment>
<sequence length="405" mass="45578">MNVEQQNRLIYALLLLADFSSLIGCAVVLLGFWKLKLLRNHITKIISCFCATSFLKDIIATSLTLEGTAFKTKKWACYLYAASINFGSFSCWMWTLCLALSIYLLISRVQINQRKFEIIYMVVSWGLPAISTIIMLSTNIVSNVGSWCWIGTKFVYFRFGLFYIPFFVIFGAAAILVGLTSHYTYVVMHNSKFVRNENHHAVYQFKLVNYIIVFLICWVFAVVNRILNAVNLNIYATNVLHTYLSVSHGFYASLVFIYNNPIMWRFFCSKVLAVCVFFGFGHKLYDHYRKNIDHNNDTSNGSKTGQGRKITLANRREKKKSSSSSSSSDGSGSPPLDSQSPQSDITCVTNTLSSACDGESHSLEMSGIHLNDQSSTDNQNNNNLNNLSTSDISTQDEQTIPSTSV</sequence>
<reference evidence="13" key="1">
    <citation type="journal article" date="2011" name="Genome Res.">
        <title>Phylogeny-wide analysis of social amoeba genomes highlights ancient origins for complex intercellular communication.</title>
        <authorList>
            <person name="Heidel A.J."/>
            <person name="Lawal H.M."/>
            <person name="Felder M."/>
            <person name="Schilde C."/>
            <person name="Helps N.R."/>
            <person name="Tunggal B."/>
            <person name="Rivero F."/>
            <person name="John U."/>
            <person name="Schleicher M."/>
            <person name="Eichinger L."/>
            <person name="Platzer M."/>
            <person name="Noegel A.A."/>
            <person name="Schaap P."/>
            <person name="Gloeckner G."/>
        </authorList>
    </citation>
    <scope>NUCLEOTIDE SEQUENCE [LARGE SCALE GENOMIC DNA]</scope>
    <source>
        <strain evidence="13">SH3</strain>
    </source>
</reference>
<evidence type="ECO:0000259" key="11">
    <source>
        <dbReference type="PROSITE" id="PS50261"/>
    </source>
</evidence>
<keyword evidence="7 12" id="KW-0675">Receptor</keyword>
<keyword evidence="13" id="KW-1185">Reference proteome</keyword>
<dbReference type="CDD" id="cd14940">
    <property type="entry name" value="7tmE_cAMP_R_Slime_mold"/>
    <property type="match status" value="1"/>
</dbReference>
<feature type="transmembrane region" description="Helical" evidence="10">
    <location>
        <begin position="262"/>
        <end position="280"/>
    </location>
</feature>
<gene>
    <name evidence="12" type="primary">carB</name>
    <name evidence="12" type="ORF">DFA_00200</name>
</gene>
<organism evidence="12 13">
    <name type="scientific">Cavenderia fasciculata</name>
    <name type="common">Slime mold</name>
    <name type="synonym">Dictyostelium fasciculatum</name>
    <dbReference type="NCBI Taxonomy" id="261658"/>
    <lineage>
        <taxon>Eukaryota</taxon>
        <taxon>Amoebozoa</taxon>
        <taxon>Evosea</taxon>
        <taxon>Eumycetozoa</taxon>
        <taxon>Dictyostelia</taxon>
        <taxon>Acytosteliales</taxon>
        <taxon>Cavenderiaceae</taxon>
        <taxon>Cavenderia</taxon>
    </lineage>
</organism>
<comment type="similarity">
    <text evidence="2">Belongs to the G-protein coupled receptor 5 family.</text>
</comment>
<feature type="transmembrane region" description="Helical" evidence="10">
    <location>
        <begin position="12"/>
        <end position="33"/>
    </location>
</feature>
<keyword evidence="3 10" id="KW-0812">Transmembrane</keyword>
<dbReference type="PRINTS" id="PR02001">
    <property type="entry name" value="GCR1CAMPR"/>
</dbReference>
<protein>
    <submittedName>
        <fullName evidence="12">G-protein-coupled receptor</fullName>
    </submittedName>
</protein>
<feature type="compositionally biased region" description="Low complexity" evidence="9">
    <location>
        <begin position="370"/>
        <end position="391"/>
    </location>
</feature>
<evidence type="ECO:0000256" key="9">
    <source>
        <dbReference type="SAM" id="MobiDB-lite"/>
    </source>
</evidence>
<dbReference type="SUPFAM" id="SSF81321">
    <property type="entry name" value="Family A G protein-coupled receptor-like"/>
    <property type="match status" value="1"/>
</dbReference>
<evidence type="ECO:0000256" key="2">
    <source>
        <dbReference type="ARBA" id="ARBA00008360"/>
    </source>
</evidence>
<proteinExistence type="inferred from homology"/>
<evidence type="ECO:0000256" key="5">
    <source>
        <dbReference type="ARBA" id="ARBA00023040"/>
    </source>
</evidence>
<keyword evidence="6 10" id="KW-0472">Membrane</keyword>
<dbReference type="OrthoDB" id="16790at2759"/>
<dbReference type="OMA" id="IACFCAT"/>
<dbReference type="PANTHER" id="PTHR23112">
    <property type="entry name" value="G PROTEIN-COUPLED RECEPTOR 157-RELATED"/>
    <property type="match status" value="1"/>
</dbReference>
<dbReference type="InterPro" id="IPR022343">
    <property type="entry name" value="GCR1-cAMP_receptor"/>
</dbReference>
<evidence type="ECO:0000256" key="7">
    <source>
        <dbReference type="ARBA" id="ARBA00023170"/>
    </source>
</evidence>
<feature type="region of interest" description="Disordered" evidence="9">
    <location>
        <begin position="370"/>
        <end position="405"/>
    </location>
</feature>
<dbReference type="GO" id="GO:0007189">
    <property type="term" value="P:adenylate cyclase-activating G protein-coupled receptor signaling pathway"/>
    <property type="evidence" value="ECO:0007669"/>
    <property type="project" value="TreeGrafter"/>
</dbReference>
<feature type="region of interest" description="Disordered" evidence="9">
    <location>
        <begin position="295"/>
        <end position="344"/>
    </location>
</feature>
<evidence type="ECO:0000313" key="12">
    <source>
        <dbReference type="EMBL" id="EGG19622.1"/>
    </source>
</evidence>
<feature type="transmembrane region" description="Helical" evidence="10">
    <location>
        <begin position="161"/>
        <end position="186"/>
    </location>
</feature>
<dbReference type="Pfam" id="PF05462">
    <property type="entry name" value="Dicty_CAR"/>
    <property type="match status" value="1"/>
</dbReference>
<dbReference type="FunFam" id="1.20.1070.10:FF:000404">
    <property type="entry name" value="Cyclic AMP receptor-like protein A"/>
    <property type="match status" value="1"/>
</dbReference>
<keyword evidence="4 10" id="KW-1133">Transmembrane helix</keyword>
<evidence type="ECO:0000313" key="13">
    <source>
        <dbReference type="Proteomes" id="UP000007797"/>
    </source>
</evidence>
<dbReference type="InterPro" id="IPR017981">
    <property type="entry name" value="GPCR_2-like_7TM"/>
</dbReference>
<feature type="transmembrane region" description="Helical" evidence="10">
    <location>
        <begin position="118"/>
        <end position="141"/>
    </location>
</feature>
<dbReference type="EMBL" id="GL883014">
    <property type="protein sequence ID" value="EGG19622.1"/>
    <property type="molecule type" value="Genomic_DNA"/>
</dbReference>
<evidence type="ECO:0000256" key="4">
    <source>
        <dbReference type="ARBA" id="ARBA00022989"/>
    </source>
</evidence>
<dbReference type="KEGG" id="dfa:DFA_00200"/>
<dbReference type="GO" id="GO:0007166">
    <property type="term" value="P:cell surface receptor signaling pathway"/>
    <property type="evidence" value="ECO:0007669"/>
    <property type="project" value="InterPro"/>
</dbReference>
<dbReference type="PROSITE" id="PS50261">
    <property type="entry name" value="G_PROTEIN_RECEP_F2_4"/>
    <property type="match status" value="1"/>
</dbReference>
<feature type="compositionally biased region" description="Polar residues" evidence="9">
    <location>
        <begin position="392"/>
        <end position="405"/>
    </location>
</feature>
<dbReference type="PANTHER" id="PTHR23112:SF23">
    <property type="entry name" value="CYCLIC AMP RECEPTOR 1-RELATED"/>
    <property type="match status" value="1"/>
</dbReference>
<dbReference type="InterPro" id="IPR000848">
    <property type="entry name" value="GPCR_cAMP"/>
</dbReference>
<feature type="transmembrane region" description="Helical" evidence="10">
    <location>
        <begin position="207"/>
        <end position="227"/>
    </location>
</feature>
<dbReference type="AlphaFoldDB" id="F4PXW2"/>
<evidence type="ECO:0000256" key="1">
    <source>
        <dbReference type="ARBA" id="ARBA00004141"/>
    </source>
</evidence>
<dbReference type="Proteomes" id="UP000007797">
    <property type="component" value="Unassembled WGS sequence"/>
</dbReference>
<dbReference type="RefSeq" id="XP_004357916.1">
    <property type="nucleotide sequence ID" value="XM_004357859.1"/>
</dbReference>
<dbReference type="Gene3D" id="1.20.1070.10">
    <property type="entry name" value="Rhodopsin 7-helix transmembrane proteins"/>
    <property type="match status" value="1"/>
</dbReference>
<keyword evidence="5" id="KW-0297">G-protein coupled receptor</keyword>
<keyword evidence="8" id="KW-0807">Transducer</keyword>
<evidence type="ECO:0000256" key="10">
    <source>
        <dbReference type="SAM" id="Phobius"/>
    </source>
</evidence>
<feature type="transmembrane region" description="Helical" evidence="10">
    <location>
        <begin position="84"/>
        <end position="106"/>
    </location>
</feature>
<name>F4PXW2_CACFS</name>
<accession>F4PXW2</accession>
<dbReference type="PRINTS" id="PR00247">
    <property type="entry name" value="GPCRCAMP"/>
</dbReference>
<dbReference type="GO" id="GO:0004930">
    <property type="term" value="F:G protein-coupled receptor activity"/>
    <property type="evidence" value="ECO:0007669"/>
    <property type="project" value="UniProtKB-KW"/>
</dbReference>